<dbReference type="KEGG" id="dpu:SU48_11210"/>
<accession>A0A172TBA1</accession>
<evidence type="ECO:0000313" key="1">
    <source>
        <dbReference type="EMBL" id="ANE44236.1"/>
    </source>
</evidence>
<sequence>MSRVRFVTKAIPSDGGRVWNRKTERWWGELCKEYPATLLAELNGAKRSPQLVTLINENRKPRN</sequence>
<organism evidence="1 2">
    <name type="scientific">Deinococcus puniceus</name>
    <dbReference type="NCBI Taxonomy" id="1182568"/>
    <lineage>
        <taxon>Bacteria</taxon>
        <taxon>Thermotogati</taxon>
        <taxon>Deinococcota</taxon>
        <taxon>Deinococci</taxon>
        <taxon>Deinococcales</taxon>
        <taxon>Deinococcaceae</taxon>
        <taxon>Deinococcus</taxon>
    </lineage>
</organism>
<name>A0A172TBA1_9DEIO</name>
<evidence type="ECO:0000313" key="2">
    <source>
        <dbReference type="Proteomes" id="UP000077363"/>
    </source>
</evidence>
<reference evidence="1 2" key="1">
    <citation type="submission" date="2015-01" db="EMBL/GenBank/DDBJ databases">
        <title>Deinococcus puniceus/DY1/ whole genome sequencing.</title>
        <authorList>
            <person name="Kim M.K."/>
            <person name="Srinivasan S."/>
            <person name="Lee J.-J."/>
        </authorList>
    </citation>
    <scope>NUCLEOTIDE SEQUENCE [LARGE SCALE GENOMIC DNA]</scope>
    <source>
        <strain evidence="1 2">DY1</strain>
    </source>
</reference>
<dbReference type="AlphaFoldDB" id="A0A172TBA1"/>
<keyword evidence="2" id="KW-1185">Reference proteome</keyword>
<proteinExistence type="predicted"/>
<dbReference type="PATRIC" id="fig|1182568.3.peg.2325"/>
<protein>
    <submittedName>
        <fullName evidence="1">Uncharacterized protein</fullName>
    </submittedName>
</protein>
<dbReference type="EMBL" id="CP011387">
    <property type="protein sequence ID" value="ANE44236.1"/>
    <property type="molecule type" value="Genomic_DNA"/>
</dbReference>
<dbReference type="RefSeq" id="WP_064015323.1">
    <property type="nucleotide sequence ID" value="NZ_CP011387.1"/>
</dbReference>
<gene>
    <name evidence="1" type="ORF">SU48_11210</name>
</gene>
<dbReference type="Proteomes" id="UP000077363">
    <property type="component" value="Chromosome"/>
</dbReference>
<dbReference type="OrthoDB" id="72635at2"/>